<dbReference type="EMBL" id="JAHRIN010029660">
    <property type="protein sequence ID" value="MEQ2201924.1"/>
    <property type="molecule type" value="Genomic_DNA"/>
</dbReference>
<reference evidence="1 2" key="1">
    <citation type="submission" date="2021-06" db="EMBL/GenBank/DDBJ databases">
        <authorList>
            <person name="Palmer J.M."/>
        </authorList>
    </citation>
    <scope>NUCLEOTIDE SEQUENCE [LARGE SCALE GENOMIC DNA]</scope>
    <source>
        <strain evidence="1 2">XC_2019</strain>
        <tissue evidence="1">Muscle</tissue>
    </source>
</reference>
<protein>
    <submittedName>
        <fullName evidence="1">Uncharacterized protein</fullName>
    </submittedName>
</protein>
<keyword evidence="2" id="KW-1185">Reference proteome</keyword>
<sequence>SGNQTAAGEGVRLFLVVYIHVAEEVLGTADSLEEISVLGMGRRKGVLFFDGVTGYYTLAPARQNGAVSTSELDKKATLETPCVPQEVQP</sequence>
<accession>A0ABV0R1E0</accession>
<gene>
    <name evidence="1" type="ORF">XENOCAPTIV_020603</name>
</gene>
<feature type="non-terminal residue" evidence="1">
    <location>
        <position position="1"/>
    </location>
</feature>
<evidence type="ECO:0000313" key="1">
    <source>
        <dbReference type="EMBL" id="MEQ2201924.1"/>
    </source>
</evidence>
<evidence type="ECO:0000313" key="2">
    <source>
        <dbReference type="Proteomes" id="UP001434883"/>
    </source>
</evidence>
<proteinExistence type="predicted"/>
<organism evidence="1 2">
    <name type="scientific">Xenoophorus captivus</name>
    <dbReference type="NCBI Taxonomy" id="1517983"/>
    <lineage>
        <taxon>Eukaryota</taxon>
        <taxon>Metazoa</taxon>
        <taxon>Chordata</taxon>
        <taxon>Craniata</taxon>
        <taxon>Vertebrata</taxon>
        <taxon>Euteleostomi</taxon>
        <taxon>Actinopterygii</taxon>
        <taxon>Neopterygii</taxon>
        <taxon>Teleostei</taxon>
        <taxon>Neoteleostei</taxon>
        <taxon>Acanthomorphata</taxon>
        <taxon>Ovalentaria</taxon>
        <taxon>Atherinomorphae</taxon>
        <taxon>Cyprinodontiformes</taxon>
        <taxon>Goodeidae</taxon>
        <taxon>Xenoophorus</taxon>
    </lineage>
</organism>
<comment type="caution">
    <text evidence="1">The sequence shown here is derived from an EMBL/GenBank/DDBJ whole genome shotgun (WGS) entry which is preliminary data.</text>
</comment>
<name>A0ABV0R1E0_9TELE</name>
<dbReference type="Proteomes" id="UP001434883">
    <property type="component" value="Unassembled WGS sequence"/>
</dbReference>